<dbReference type="InterPro" id="IPR036237">
    <property type="entry name" value="Xyl_isomerase-like_sf"/>
</dbReference>
<protein>
    <submittedName>
        <fullName evidence="2">Xylose isomerase domain protein TIM barrel</fullName>
    </submittedName>
</protein>
<gene>
    <name evidence="2" type="ordered locus">Spirs_0774</name>
</gene>
<dbReference type="OrthoDB" id="9815124at2"/>
<keyword evidence="2" id="KW-0413">Isomerase</keyword>
<dbReference type="PANTHER" id="PTHR12110:SF41">
    <property type="entry name" value="INOSOSE DEHYDRATASE"/>
    <property type="match status" value="1"/>
</dbReference>
<sequence>MKIAGHTMGTPEYSLEDALRLFKKIGLDGAEIIVQDGYRCALEEKTSTDTLRELSRLAKDLSLEIPCLTPYFSRFNDLDEGIREKEIEGMCKVITYAEILGAKYIRLYGGNFGQDERDEDGKKRGCLVESLRFLGEIAKKHGVSLVLENHFNTMTVSARESVDISYAINHPSVGILYDQANLTFTGNEEYETAIPLQFDKSWYVHVKDFVFRGNDHTFSSSDVSHPQEEERKVVTRIVGEGILDWPAILQMLKDRGYSGWLSLEYERRWHPQDIPDASLGMKQSAAFLRKIIRDLK</sequence>
<dbReference type="eggNOG" id="COG1082">
    <property type="taxonomic scope" value="Bacteria"/>
</dbReference>
<feature type="domain" description="Xylose isomerase-like TIM barrel" evidence="1">
    <location>
        <begin position="20"/>
        <end position="290"/>
    </location>
</feature>
<organism evidence="2 3">
    <name type="scientific">Sediminispirochaeta smaragdinae (strain DSM 11293 / JCM 15392 / SEBR 4228)</name>
    <name type="common">Spirochaeta smaragdinae</name>
    <dbReference type="NCBI Taxonomy" id="573413"/>
    <lineage>
        <taxon>Bacteria</taxon>
        <taxon>Pseudomonadati</taxon>
        <taxon>Spirochaetota</taxon>
        <taxon>Spirochaetia</taxon>
        <taxon>Spirochaetales</taxon>
        <taxon>Spirochaetaceae</taxon>
        <taxon>Sediminispirochaeta</taxon>
    </lineage>
</organism>
<keyword evidence="3" id="KW-1185">Reference proteome</keyword>
<dbReference type="RefSeq" id="WP_013253373.1">
    <property type="nucleotide sequence ID" value="NC_014364.1"/>
</dbReference>
<dbReference type="GO" id="GO:0016853">
    <property type="term" value="F:isomerase activity"/>
    <property type="evidence" value="ECO:0007669"/>
    <property type="project" value="UniProtKB-KW"/>
</dbReference>
<dbReference type="Pfam" id="PF01261">
    <property type="entry name" value="AP_endonuc_2"/>
    <property type="match status" value="1"/>
</dbReference>
<dbReference type="InterPro" id="IPR050312">
    <property type="entry name" value="IolE/XylAMocC-like"/>
</dbReference>
<dbReference type="PANTHER" id="PTHR12110">
    <property type="entry name" value="HYDROXYPYRUVATE ISOMERASE"/>
    <property type="match status" value="1"/>
</dbReference>
<reference evidence="2 3" key="1">
    <citation type="journal article" date="2010" name="Stand. Genomic Sci.">
        <title>Complete genome sequence of Spirochaeta smaragdinae type strain (SEBR 4228).</title>
        <authorList>
            <person name="Mavromatis K."/>
            <person name="Yasawong M."/>
            <person name="Chertkov O."/>
            <person name="Lapidus A."/>
            <person name="Lucas S."/>
            <person name="Nolan M."/>
            <person name="Del Rio T.G."/>
            <person name="Tice H."/>
            <person name="Cheng J.F."/>
            <person name="Pitluck S."/>
            <person name="Liolios K."/>
            <person name="Ivanova N."/>
            <person name="Tapia R."/>
            <person name="Han C."/>
            <person name="Bruce D."/>
            <person name="Goodwin L."/>
            <person name="Pati A."/>
            <person name="Chen A."/>
            <person name="Palaniappan K."/>
            <person name="Land M."/>
            <person name="Hauser L."/>
            <person name="Chang Y.J."/>
            <person name="Jeffries C.D."/>
            <person name="Detter J.C."/>
            <person name="Rohde M."/>
            <person name="Brambilla E."/>
            <person name="Spring S."/>
            <person name="Goker M."/>
            <person name="Sikorski J."/>
            <person name="Woyke T."/>
            <person name="Bristow J."/>
            <person name="Eisen J.A."/>
            <person name="Markowitz V."/>
            <person name="Hugenholtz P."/>
            <person name="Klenk H.P."/>
            <person name="Kyrpides N.C."/>
        </authorList>
    </citation>
    <scope>NUCLEOTIDE SEQUENCE [LARGE SCALE GENOMIC DNA]</scope>
    <source>
        <strain evidence="3">DSM 11293 / JCM 15392 / SEBR 4228</strain>
    </source>
</reference>
<evidence type="ECO:0000313" key="3">
    <source>
        <dbReference type="Proteomes" id="UP000002318"/>
    </source>
</evidence>
<dbReference type="HOGENOM" id="CLU_050006_6_3_12"/>
<proteinExistence type="predicted"/>
<accession>E1RC29</accession>
<evidence type="ECO:0000259" key="1">
    <source>
        <dbReference type="Pfam" id="PF01261"/>
    </source>
</evidence>
<dbReference type="Gene3D" id="3.20.20.150">
    <property type="entry name" value="Divalent-metal-dependent TIM barrel enzymes"/>
    <property type="match status" value="1"/>
</dbReference>
<dbReference type="AlphaFoldDB" id="E1RC29"/>
<dbReference type="Proteomes" id="UP000002318">
    <property type="component" value="Chromosome"/>
</dbReference>
<name>E1RC29_SEDSS</name>
<evidence type="ECO:0000313" key="2">
    <source>
        <dbReference type="EMBL" id="ADK79909.1"/>
    </source>
</evidence>
<dbReference type="EMBL" id="CP002116">
    <property type="protein sequence ID" value="ADK79909.1"/>
    <property type="molecule type" value="Genomic_DNA"/>
</dbReference>
<dbReference type="InterPro" id="IPR013022">
    <property type="entry name" value="Xyl_isomerase-like_TIM-brl"/>
</dbReference>
<dbReference type="STRING" id="573413.Spirs_0774"/>
<dbReference type="KEGG" id="ssm:Spirs_0774"/>
<dbReference type="SUPFAM" id="SSF51658">
    <property type="entry name" value="Xylose isomerase-like"/>
    <property type="match status" value="1"/>
</dbReference>